<evidence type="ECO:0000259" key="8">
    <source>
        <dbReference type="Pfam" id="PF08533"/>
    </source>
</evidence>
<dbReference type="Gene3D" id="3.40.50.880">
    <property type="match status" value="1"/>
</dbReference>
<dbReference type="Pfam" id="PF08533">
    <property type="entry name" value="Glyco_hydro_42C"/>
    <property type="match status" value="1"/>
</dbReference>
<dbReference type="SUPFAM" id="SSF52317">
    <property type="entry name" value="Class I glutamine amidotransferase-like"/>
    <property type="match status" value="1"/>
</dbReference>
<comment type="catalytic activity">
    <reaction evidence="1">
        <text>Hydrolysis of terminal non-reducing beta-D-galactose residues in beta-D-galactosides.</text>
        <dbReference type="EC" id="3.2.1.23"/>
    </reaction>
</comment>
<evidence type="ECO:0000313" key="10">
    <source>
        <dbReference type="Proteomes" id="UP000195981"/>
    </source>
</evidence>
<organism evidence="9 10">
    <name type="scientific">Brachybacterium nesterenkovii</name>
    <dbReference type="NCBI Taxonomy" id="47847"/>
    <lineage>
        <taxon>Bacteria</taxon>
        <taxon>Bacillati</taxon>
        <taxon>Actinomycetota</taxon>
        <taxon>Actinomycetes</taxon>
        <taxon>Micrococcales</taxon>
        <taxon>Dermabacteraceae</taxon>
        <taxon>Brachybacterium</taxon>
    </lineage>
</organism>
<reference evidence="9 10" key="1">
    <citation type="submission" date="2017-02" db="EMBL/GenBank/DDBJ databases">
        <authorList>
            <person name="Peterson S.W."/>
        </authorList>
    </citation>
    <scope>NUCLEOTIDE SEQUENCE [LARGE SCALE GENOMIC DNA]</scope>
    <source>
        <strain evidence="9 10">CIP104813</strain>
    </source>
</reference>
<dbReference type="Pfam" id="PF02449">
    <property type="entry name" value="Glyco_hydro_42"/>
    <property type="match status" value="1"/>
</dbReference>
<name>A0A1X6WYL1_9MICO</name>
<dbReference type="EMBL" id="FWFG01000051">
    <property type="protein sequence ID" value="SLM90901.1"/>
    <property type="molecule type" value="Genomic_DNA"/>
</dbReference>
<dbReference type="EC" id="3.2.1.23" evidence="3"/>
<evidence type="ECO:0000256" key="2">
    <source>
        <dbReference type="ARBA" id="ARBA00005940"/>
    </source>
</evidence>
<gene>
    <name evidence="9" type="ORF">FM110_05785</name>
</gene>
<dbReference type="InterPro" id="IPR017853">
    <property type="entry name" value="GH"/>
</dbReference>
<evidence type="ECO:0000256" key="4">
    <source>
        <dbReference type="ARBA" id="ARBA00022801"/>
    </source>
</evidence>
<dbReference type="CDD" id="cd03143">
    <property type="entry name" value="A4_beta-galactosidase_middle_domain"/>
    <property type="match status" value="1"/>
</dbReference>
<proteinExistence type="inferred from homology"/>
<protein>
    <recommendedName>
        <fullName evidence="3">beta-galactosidase</fullName>
        <ecNumber evidence="3">3.2.1.23</ecNumber>
    </recommendedName>
</protein>
<dbReference type="InterPro" id="IPR003476">
    <property type="entry name" value="Glyco_hydro_42"/>
</dbReference>
<keyword evidence="4 9" id="KW-0378">Hydrolase</keyword>
<evidence type="ECO:0000259" key="7">
    <source>
        <dbReference type="Pfam" id="PF08532"/>
    </source>
</evidence>
<dbReference type="Gene3D" id="2.60.40.1180">
    <property type="entry name" value="Golgi alpha-mannosidase II"/>
    <property type="match status" value="1"/>
</dbReference>
<dbReference type="Pfam" id="PF08532">
    <property type="entry name" value="Glyco_hydro_42M"/>
    <property type="match status" value="1"/>
</dbReference>
<dbReference type="PANTHER" id="PTHR36447">
    <property type="entry name" value="BETA-GALACTOSIDASE GANA"/>
    <property type="match status" value="1"/>
</dbReference>
<evidence type="ECO:0000256" key="3">
    <source>
        <dbReference type="ARBA" id="ARBA00012756"/>
    </source>
</evidence>
<keyword evidence="10" id="KW-1185">Reference proteome</keyword>
<dbReference type="AlphaFoldDB" id="A0A1X6WYL1"/>
<dbReference type="InterPro" id="IPR013529">
    <property type="entry name" value="Glyco_hydro_42_N"/>
</dbReference>
<dbReference type="GO" id="GO:0006012">
    <property type="term" value="P:galactose metabolic process"/>
    <property type="evidence" value="ECO:0007669"/>
    <property type="project" value="InterPro"/>
</dbReference>
<evidence type="ECO:0000256" key="1">
    <source>
        <dbReference type="ARBA" id="ARBA00001412"/>
    </source>
</evidence>
<dbReference type="SUPFAM" id="SSF51445">
    <property type="entry name" value="(Trans)glycosidases"/>
    <property type="match status" value="1"/>
</dbReference>
<evidence type="ECO:0000259" key="6">
    <source>
        <dbReference type="Pfam" id="PF02449"/>
    </source>
</evidence>
<dbReference type="GO" id="GO:0004565">
    <property type="term" value="F:beta-galactosidase activity"/>
    <property type="evidence" value="ECO:0007669"/>
    <property type="project" value="UniProtKB-EC"/>
</dbReference>
<evidence type="ECO:0000256" key="5">
    <source>
        <dbReference type="ARBA" id="ARBA00023295"/>
    </source>
</evidence>
<dbReference type="GO" id="GO:0009341">
    <property type="term" value="C:beta-galactosidase complex"/>
    <property type="evidence" value="ECO:0007669"/>
    <property type="project" value="InterPro"/>
</dbReference>
<dbReference type="InterPro" id="IPR029062">
    <property type="entry name" value="Class_I_gatase-like"/>
</dbReference>
<dbReference type="InterPro" id="IPR013780">
    <property type="entry name" value="Glyco_hydro_b"/>
</dbReference>
<comment type="similarity">
    <text evidence="2">Belongs to the glycosyl hydrolase 42 family.</text>
</comment>
<keyword evidence="5 9" id="KW-0326">Glycosidase</keyword>
<feature type="domain" description="Beta-galactosidase C-terminal" evidence="8">
    <location>
        <begin position="369"/>
        <end position="423"/>
    </location>
</feature>
<feature type="domain" description="Beta-galactosidase trimerisation" evidence="7">
    <location>
        <begin position="150"/>
        <end position="351"/>
    </location>
</feature>
<accession>A0A1X6WYL1</accession>
<dbReference type="PANTHER" id="PTHR36447:SF1">
    <property type="entry name" value="BETA-GALACTOSIDASE GANA"/>
    <property type="match status" value="1"/>
</dbReference>
<dbReference type="Proteomes" id="UP000195981">
    <property type="component" value="Unassembled WGS sequence"/>
</dbReference>
<feature type="domain" description="Glycoside hydrolase family 42 N-terminal" evidence="6">
    <location>
        <begin position="1"/>
        <end position="139"/>
    </location>
</feature>
<dbReference type="Gene3D" id="3.20.20.80">
    <property type="entry name" value="Glycosidases"/>
    <property type="match status" value="1"/>
</dbReference>
<sequence>MTTNFMATNCPANDYWTWSQEMDVVSTDYYLEADSAESQIWLAMESDLTRSLAGGRPWFLMEHSVSGVSWQPHNRAKLPGEETRNAIAHVARGADAVLAFQWRQSRRGVEKFHSAMVPHVGPDSRVFREVRDLGAKLDALDPVRGSRLRARVAILWDWNSFWAQDLPCRHSVLMRHREQMRRVYRWLWQRGTLVDFVHPESGLEGYDVVIAPASYLLSEVAAQGIARFVDQGGRFAALPFSAVVDDEDCVHEGGAPGPLRTVLGLTVEEVCPIPIGHEVALVPTDGGTAVATGALWAEDLRLEGARAVWTATGGPVPGPVVTVNDHGRGYAVYVSTVLESADLATVLEPLLQLPSVAPLAADAQRPASLEVVTRVQDDGEEFVFVINHGEAAALPGLTGEDLLTGTHYDGTTPVPAGGVLVLRIGA</sequence>
<dbReference type="InterPro" id="IPR013739">
    <property type="entry name" value="Beta_galactosidase_C"/>
</dbReference>
<dbReference type="InterPro" id="IPR013738">
    <property type="entry name" value="Beta_galactosidase_Trimer"/>
</dbReference>
<evidence type="ECO:0000313" key="9">
    <source>
        <dbReference type="EMBL" id="SLM90901.1"/>
    </source>
</evidence>